<dbReference type="SMART" id="SM00448">
    <property type="entry name" value="REC"/>
    <property type="match status" value="1"/>
</dbReference>
<dbReference type="EMBL" id="CP080429">
    <property type="protein sequence ID" value="QYJ68375.1"/>
    <property type="molecule type" value="Genomic_DNA"/>
</dbReference>
<dbReference type="Gene3D" id="3.40.50.300">
    <property type="entry name" value="P-loop containing nucleotide triphosphate hydrolases"/>
    <property type="match status" value="1"/>
</dbReference>
<dbReference type="PROSITE" id="PS50110">
    <property type="entry name" value="RESPONSE_REGULATORY"/>
    <property type="match status" value="1"/>
</dbReference>
<dbReference type="PROSITE" id="PS50045">
    <property type="entry name" value="SIGMA54_INTERACT_4"/>
    <property type="match status" value="1"/>
</dbReference>
<name>A0ABX8V6D5_9FLAO</name>
<dbReference type="PROSITE" id="PS00676">
    <property type="entry name" value="SIGMA54_INTERACT_2"/>
    <property type="match status" value="1"/>
</dbReference>
<evidence type="ECO:0000259" key="5">
    <source>
        <dbReference type="PROSITE" id="PS50045"/>
    </source>
</evidence>
<dbReference type="Gene3D" id="3.40.50.2300">
    <property type="match status" value="1"/>
</dbReference>
<keyword evidence="8" id="KW-1185">Reference proteome</keyword>
<dbReference type="Pfam" id="PF00158">
    <property type="entry name" value="Sigma54_activat"/>
    <property type="match status" value="1"/>
</dbReference>
<sequence>MSKILIIEDEAAIRRVLSKILAEESDAYTVEEAADGLEGTEMIKNDDYDLVLCDIKMPKMDGVEVLEAIKKIKPEIPFVMISGHGDLETAIQTMRLGAFDYISKPPDLNRLLNTVRNALDRKVLVVENKRLKKKVSKNYEMVGNSEPINHIKEIIEKVAPTDARVLITGPNGTGKELVAHWLHEKSERSSAPFIEVNCAAIPSELIESELFGHVKGAFTSAVKDRAGKFEAAHKGTIFLDEIGDMSLPAQAKVLRALQENMIQRVGADKDIKIDVRIVAATNKDLKKEIEEGRFREDLYHRLAVILVKVPALNDRREDIPLLVEHFTAKIAAEQGTIQKRFAPDAIKLLQEYDWTGNIRELRNVVERLIILGSKEISKNDVKLFASK</sequence>
<evidence type="ECO:0000256" key="3">
    <source>
        <dbReference type="ARBA" id="ARBA00022840"/>
    </source>
</evidence>
<dbReference type="Proteomes" id="UP000825381">
    <property type="component" value="Chromosome"/>
</dbReference>
<protein>
    <submittedName>
        <fullName evidence="7">Sigma-54 dependent transcriptional regulator</fullName>
    </submittedName>
</protein>
<dbReference type="SUPFAM" id="SSF52172">
    <property type="entry name" value="CheY-like"/>
    <property type="match status" value="1"/>
</dbReference>
<feature type="domain" description="Sigma-54 factor interaction" evidence="5">
    <location>
        <begin position="141"/>
        <end position="370"/>
    </location>
</feature>
<dbReference type="InterPro" id="IPR002078">
    <property type="entry name" value="Sigma_54_int"/>
</dbReference>
<evidence type="ECO:0000256" key="4">
    <source>
        <dbReference type="PROSITE-ProRule" id="PRU00169"/>
    </source>
</evidence>
<gene>
    <name evidence="7" type="ORF">K1I41_00365</name>
</gene>
<feature type="domain" description="Response regulatory" evidence="6">
    <location>
        <begin position="3"/>
        <end position="119"/>
    </location>
</feature>
<dbReference type="InterPro" id="IPR003593">
    <property type="entry name" value="AAA+_ATPase"/>
</dbReference>
<dbReference type="RefSeq" id="WP_220640716.1">
    <property type="nucleotide sequence ID" value="NZ_CP080429.1"/>
</dbReference>
<dbReference type="CDD" id="cd00009">
    <property type="entry name" value="AAA"/>
    <property type="match status" value="1"/>
</dbReference>
<proteinExistence type="predicted"/>
<evidence type="ECO:0000259" key="6">
    <source>
        <dbReference type="PROSITE" id="PS50110"/>
    </source>
</evidence>
<dbReference type="InterPro" id="IPR058031">
    <property type="entry name" value="AAA_lid_NorR"/>
</dbReference>
<feature type="modified residue" description="4-aspartylphosphate" evidence="4">
    <location>
        <position position="54"/>
    </location>
</feature>
<evidence type="ECO:0000313" key="7">
    <source>
        <dbReference type="EMBL" id="QYJ68375.1"/>
    </source>
</evidence>
<evidence type="ECO:0000256" key="2">
    <source>
        <dbReference type="ARBA" id="ARBA00022741"/>
    </source>
</evidence>
<dbReference type="InterPro" id="IPR011006">
    <property type="entry name" value="CheY-like_superfamily"/>
</dbReference>
<organism evidence="7 8">
    <name type="scientific">Flavobacterium litorale</name>
    <dbReference type="NCBI Taxonomy" id="2856519"/>
    <lineage>
        <taxon>Bacteria</taxon>
        <taxon>Pseudomonadati</taxon>
        <taxon>Bacteroidota</taxon>
        <taxon>Flavobacteriia</taxon>
        <taxon>Flavobacteriales</taxon>
        <taxon>Flavobacteriaceae</taxon>
        <taxon>Flavobacterium</taxon>
    </lineage>
</organism>
<dbReference type="Gene3D" id="1.10.8.60">
    <property type="match status" value="1"/>
</dbReference>
<dbReference type="InterPro" id="IPR027417">
    <property type="entry name" value="P-loop_NTPase"/>
</dbReference>
<keyword evidence="3" id="KW-0067">ATP-binding</keyword>
<dbReference type="Pfam" id="PF25601">
    <property type="entry name" value="AAA_lid_14"/>
    <property type="match status" value="1"/>
</dbReference>
<accession>A0ABX8V6D5</accession>
<dbReference type="SUPFAM" id="SSF52540">
    <property type="entry name" value="P-loop containing nucleoside triphosphate hydrolases"/>
    <property type="match status" value="1"/>
</dbReference>
<dbReference type="PANTHER" id="PTHR32071">
    <property type="entry name" value="TRANSCRIPTIONAL REGULATORY PROTEIN"/>
    <property type="match status" value="1"/>
</dbReference>
<dbReference type="Pfam" id="PF00072">
    <property type="entry name" value="Response_reg"/>
    <property type="match status" value="1"/>
</dbReference>
<evidence type="ECO:0000256" key="1">
    <source>
        <dbReference type="ARBA" id="ARBA00022553"/>
    </source>
</evidence>
<dbReference type="InterPro" id="IPR001789">
    <property type="entry name" value="Sig_transdc_resp-reg_receiver"/>
</dbReference>
<keyword evidence="1 4" id="KW-0597">Phosphoprotein</keyword>
<dbReference type="PANTHER" id="PTHR32071:SF17">
    <property type="entry name" value="TRANSCRIPTIONAL REGULATOR (NTRC FAMILY)"/>
    <property type="match status" value="1"/>
</dbReference>
<dbReference type="SMART" id="SM00382">
    <property type="entry name" value="AAA"/>
    <property type="match status" value="1"/>
</dbReference>
<dbReference type="InterPro" id="IPR025943">
    <property type="entry name" value="Sigma_54_int_dom_ATP-bd_2"/>
</dbReference>
<evidence type="ECO:0000313" key="8">
    <source>
        <dbReference type="Proteomes" id="UP000825381"/>
    </source>
</evidence>
<keyword evidence="2" id="KW-0547">Nucleotide-binding</keyword>
<reference evidence="7 8" key="1">
    <citation type="submission" date="2021-07" db="EMBL/GenBank/DDBJ databases">
        <title>Flavobacterium WSW3-B6 sp.nov, isolated from seaweed.</title>
        <authorList>
            <person name="Muhammad N."/>
            <person name="Ho H."/>
            <person name="Lee Y.-J."/>
            <person name="Nguyen T."/>
            <person name="Ho J."/>
            <person name="Kim S.-G."/>
        </authorList>
    </citation>
    <scope>NUCLEOTIDE SEQUENCE [LARGE SCALE GENOMIC DNA]</scope>
    <source>
        <strain evidence="7 8">WSW3-B6</strain>
    </source>
</reference>